<accession>A0A5J5G2G9</accession>
<evidence type="ECO:0000313" key="2">
    <source>
        <dbReference type="Proteomes" id="UP000335415"/>
    </source>
</evidence>
<name>A0A5J5G2G9_9GAMM</name>
<gene>
    <name evidence="1" type="ORF">FJU30_07510</name>
</gene>
<comment type="caution">
    <text evidence="1">The sequence shown here is derived from an EMBL/GenBank/DDBJ whole genome shotgun (WGS) entry which is preliminary data.</text>
</comment>
<organism evidence="1 2">
    <name type="scientific">Affinibrenneria salicis</name>
    <dbReference type="NCBI Taxonomy" id="2590031"/>
    <lineage>
        <taxon>Bacteria</taxon>
        <taxon>Pseudomonadati</taxon>
        <taxon>Pseudomonadota</taxon>
        <taxon>Gammaproteobacteria</taxon>
        <taxon>Enterobacterales</taxon>
        <taxon>Pectobacteriaceae</taxon>
        <taxon>Affinibrenneria</taxon>
    </lineage>
</organism>
<sequence length="129" mass="14774">MKRFRHHSYFARQRQTQRWLLPHVCFICRKAYRKPPAVAARRCPQCGGAMTGLSRKFATPARSDIRQWKKVQYLVEHGFFFQSVYRLSEGGGYCKVAYPASLADAREFVRLYAAQAIARNDGAAAPDES</sequence>
<reference evidence="1 2" key="1">
    <citation type="submission" date="2019-09" db="EMBL/GenBank/DDBJ databases">
        <authorList>
            <person name="Li Y."/>
        </authorList>
    </citation>
    <scope>NUCLEOTIDE SEQUENCE [LARGE SCALE GENOMIC DNA]</scope>
    <source>
        <strain evidence="1 2">L3-3HA</strain>
    </source>
</reference>
<dbReference type="RefSeq" id="WP_150434368.1">
    <property type="nucleotide sequence ID" value="NZ_VYKJ01000003.1"/>
</dbReference>
<evidence type="ECO:0000313" key="1">
    <source>
        <dbReference type="EMBL" id="KAA9001095.1"/>
    </source>
</evidence>
<dbReference type="AlphaFoldDB" id="A0A5J5G2G9"/>
<dbReference type="OrthoDB" id="1443646at2"/>
<proteinExistence type="predicted"/>
<dbReference type="EMBL" id="VYKJ01000003">
    <property type="protein sequence ID" value="KAA9001095.1"/>
    <property type="molecule type" value="Genomic_DNA"/>
</dbReference>
<dbReference type="Proteomes" id="UP000335415">
    <property type="component" value="Unassembled WGS sequence"/>
</dbReference>
<protein>
    <submittedName>
        <fullName evidence="1">Uncharacterized protein</fullName>
    </submittedName>
</protein>
<keyword evidence="2" id="KW-1185">Reference proteome</keyword>